<dbReference type="InterPro" id="IPR030417">
    <property type="entry name" value="MS4A"/>
</dbReference>
<evidence type="ECO:0000313" key="7">
    <source>
        <dbReference type="EMBL" id="KAJ8023384.1"/>
    </source>
</evidence>
<name>A0A9Q0YMJ8_HOLLE</name>
<evidence type="ECO:0000313" key="8">
    <source>
        <dbReference type="Proteomes" id="UP001152320"/>
    </source>
</evidence>
<feature type="transmembrane region" description="Helical" evidence="6">
    <location>
        <begin position="100"/>
        <end position="126"/>
    </location>
</feature>
<dbReference type="PANTHER" id="PTHR23320">
    <property type="entry name" value="MEMBRANE-SPANNING 4-DOMAINS SUBFAMILY A MS4A -RELATED"/>
    <property type="match status" value="1"/>
</dbReference>
<evidence type="ECO:0000256" key="6">
    <source>
        <dbReference type="SAM" id="Phobius"/>
    </source>
</evidence>
<proteinExistence type="inferred from homology"/>
<dbReference type="Proteomes" id="UP001152320">
    <property type="component" value="Chromosome 19"/>
</dbReference>
<dbReference type="InterPro" id="IPR007237">
    <property type="entry name" value="CD20-like"/>
</dbReference>
<dbReference type="PANTHER" id="PTHR23320:SF165">
    <property type="entry name" value="MARVEL DOMAIN-CONTAINING PROTEIN"/>
    <property type="match status" value="1"/>
</dbReference>
<keyword evidence="5 6" id="KW-0472">Membrane</keyword>
<dbReference type="AlphaFoldDB" id="A0A9Q0YMJ8"/>
<evidence type="ECO:0000256" key="1">
    <source>
        <dbReference type="ARBA" id="ARBA00004141"/>
    </source>
</evidence>
<feature type="transmembrane region" description="Helical" evidence="6">
    <location>
        <begin position="71"/>
        <end position="93"/>
    </location>
</feature>
<sequence>MNAGSQQVILGNQQHPHVGPFVNPTRPDGRLWGSNVRRSMGIIQIICGGIEFVLGIALICLPTDYFDHIDYVGWGIWTGVFAIVTGFLGIFSLTKRCMVIAYMITSIITAVLCTGCFLYAVFGVLIGSYGTNGTANLALYIILCIVFFIHMVISIIGASFTCGALISSTNQPQQVVYYTPQPLHQQYGPTPPYTEAAPHSGITSQTTTPSTNEAFISQKM</sequence>
<organism evidence="7 8">
    <name type="scientific">Holothuria leucospilota</name>
    <name type="common">Black long sea cucumber</name>
    <name type="synonym">Mertensiothuria leucospilota</name>
    <dbReference type="NCBI Taxonomy" id="206669"/>
    <lineage>
        <taxon>Eukaryota</taxon>
        <taxon>Metazoa</taxon>
        <taxon>Echinodermata</taxon>
        <taxon>Eleutherozoa</taxon>
        <taxon>Echinozoa</taxon>
        <taxon>Holothuroidea</taxon>
        <taxon>Aspidochirotacea</taxon>
        <taxon>Aspidochirotida</taxon>
        <taxon>Holothuriidae</taxon>
        <taxon>Holothuria</taxon>
    </lineage>
</organism>
<feature type="transmembrane region" description="Helical" evidence="6">
    <location>
        <begin position="138"/>
        <end position="166"/>
    </location>
</feature>
<comment type="subcellular location">
    <subcellularLocation>
        <location evidence="1">Membrane</location>
        <topology evidence="1">Multi-pass membrane protein</topology>
    </subcellularLocation>
</comment>
<dbReference type="Pfam" id="PF04103">
    <property type="entry name" value="CD20"/>
    <property type="match status" value="1"/>
</dbReference>
<comment type="similarity">
    <text evidence="2">Belongs to the MS4A family.</text>
</comment>
<dbReference type="OrthoDB" id="2019149at2759"/>
<evidence type="ECO:0000256" key="4">
    <source>
        <dbReference type="ARBA" id="ARBA00022989"/>
    </source>
</evidence>
<accession>A0A9Q0YMJ8</accession>
<gene>
    <name evidence="7" type="ORF">HOLleu_35813</name>
</gene>
<feature type="transmembrane region" description="Helical" evidence="6">
    <location>
        <begin position="40"/>
        <end position="59"/>
    </location>
</feature>
<evidence type="ECO:0000256" key="2">
    <source>
        <dbReference type="ARBA" id="ARBA00009565"/>
    </source>
</evidence>
<evidence type="ECO:0000256" key="3">
    <source>
        <dbReference type="ARBA" id="ARBA00022692"/>
    </source>
</evidence>
<evidence type="ECO:0000256" key="5">
    <source>
        <dbReference type="ARBA" id="ARBA00023136"/>
    </source>
</evidence>
<comment type="caution">
    <text evidence="7">The sequence shown here is derived from an EMBL/GenBank/DDBJ whole genome shotgun (WGS) entry which is preliminary data.</text>
</comment>
<dbReference type="EMBL" id="JAIZAY010000019">
    <property type="protein sequence ID" value="KAJ8023384.1"/>
    <property type="molecule type" value="Genomic_DNA"/>
</dbReference>
<keyword evidence="4 6" id="KW-1133">Transmembrane helix</keyword>
<protein>
    <submittedName>
        <fullName evidence="7">Uncharacterized protein</fullName>
    </submittedName>
</protein>
<dbReference type="GO" id="GO:0016020">
    <property type="term" value="C:membrane"/>
    <property type="evidence" value="ECO:0007669"/>
    <property type="project" value="UniProtKB-SubCell"/>
</dbReference>
<reference evidence="7" key="1">
    <citation type="submission" date="2021-10" db="EMBL/GenBank/DDBJ databases">
        <title>Tropical sea cucumber genome reveals ecological adaptation and Cuvierian tubules defense mechanism.</title>
        <authorList>
            <person name="Chen T."/>
        </authorList>
    </citation>
    <scope>NUCLEOTIDE SEQUENCE</scope>
    <source>
        <strain evidence="7">Nanhai2018</strain>
        <tissue evidence="7">Muscle</tissue>
    </source>
</reference>
<keyword evidence="8" id="KW-1185">Reference proteome</keyword>
<keyword evidence="3 6" id="KW-0812">Transmembrane</keyword>